<reference evidence="1 2" key="1">
    <citation type="submission" date="2019-03" db="EMBL/GenBank/DDBJ databases">
        <title>Genomic Encyclopedia of Archaeal and Bacterial Type Strains, Phase II (KMG-II): from individual species to whole genera.</title>
        <authorList>
            <person name="Goeker M."/>
        </authorList>
    </citation>
    <scope>NUCLEOTIDE SEQUENCE [LARGE SCALE GENOMIC DNA]</scope>
    <source>
        <strain evidence="1 2">DSM 24425</strain>
    </source>
</reference>
<dbReference type="OrthoDB" id="14864at2"/>
<dbReference type="EMBL" id="SMFV01000004">
    <property type="protein sequence ID" value="TCK04031.1"/>
    <property type="molecule type" value="Genomic_DNA"/>
</dbReference>
<accession>A0A4R1GBE2</accession>
<sequence>MKTVRVVFRNGVFVPVEEKDIPEGSEGVVVFLPKGGERRERPAWWDSLQVEERKKEALHRFSETVFRRVTVNDVKVVIGEEGFEVFVLVHDELKALRPVMEVALKIYEETGVYIPVQVISERRLNRWKEQGSKIFDSIVGGISIR</sequence>
<name>A0A4R1GBE2_9BACT</name>
<dbReference type="InterPro" id="IPR008203">
    <property type="entry name" value="AF2212-like"/>
</dbReference>
<dbReference type="RefSeq" id="WP_132527087.1">
    <property type="nucleotide sequence ID" value="NZ_SMFV01000004.1"/>
</dbReference>
<evidence type="ECO:0000313" key="1">
    <source>
        <dbReference type="EMBL" id="TCK04031.1"/>
    </source>
</evidence>
<protein>
    <submittedName>
        <fullName evidence="1">Uncharacterized protein DUF104</fullName>
    </submittedName>
</protein>
<dbReference type="AlphaFoldDB" id="A0A4R1GBE2"/>
<dbReference type="Pfam" id="PF01954">
    <property type="entry name" value="AF2212-like"/>
    <property type="match status" value="1"/>
</dbReference>
<keyword evidence="2" id="KW-1185">Reference proteome</keyword>
<organism evidence="1 2">
    <name type="scientific">Phorcysia thermohydrogeniphila</name>
    <dbReference type="NCBI Taxonomy" id="936138"/>
    <lineage>
        <taxon>Bacteria</taxon>
        <taxon>Pseudomonadati</taxon>
        <taxon>Aquificota</taxon>
        <taxon>Aquificia</taxon>
        <taxon>Desulfurobacteriales</taxon>
        <taxon>Desulfurobacteriaceae</taxon>
        <taxon>Phorcysia</taxon>
    </lineage>
</organism>
<comment type="caution">
    <text evidence="1">The sequence shown here is derived from an EMBL/GenBank/DDBJ whole genome shotgun (WGS) entry which is preliminary data.</text>
</comment>
<evidence type="ECO:0000313" key="2">
    <source>
        <dbReference type="Proteomes" id="UP000295777"/>
    </source>
</evidence>
<gene>
    <name evidence="1" type="ORF">CLV27_1348</name>
</gene>
<dbReference type="SUPFAM" id="SSF141694">
    <property type="entry name" value="AF2212/PG0164-like"/>
    <property type="match status" value="1"/>
</dbReference>
<dbReference type="Proteomes" id="UP000295777">
    <property type="component" value="Unassembled WGS sequence"/>
</dbReference>
<proteinExistence type="predicted"/>